<reference evidence="8 9" key="1">
    <citation type="submission" date="2017-05" db="EMBL/GenBank/DDBJ databases">
        <authorList>
            <person name="Varghese N."/>
            <person name="Submissions S."/>
        </authorList>
    </citation>
    <scope>NUCLEOTIDE SEQUENCE [LARGE SCALE GENOMIC DNA]</scope>
    <source>
        <strain evidence="8 9">DSM 100094</strain>
    </source>
</reference>
<feature type="domain" description="EamA" evidence="7">
    <location>
        <begin position="8"/>
        <end position="139"/>
    </location>
</feature>
<feature type="transmembrane region" description="Helical" evidence="6">
    <location>
        <begin position="35"/>
        <end position="54"/>
    </location>
</feature>
<dbReference type="InterPro" id="IPR000620">
    <property type="entry name" value="EamA_dom"/>
</dbReference>
<evidence type="ECO:0000313" key="8">
    <source>
        <dbReference type="EMBL" id="SMO31833.1"/>
    </source>
</evidence>
<feature type="transmembrane region" description="Helical" evidence="6">
    <location>
        <begin position="264"/>
        <end position="282"/>
    </location>
</feature>
<feature type="transmembrane region" description="Helical" evidence="6">
    <location>
        <begin position="66"/>
        <end position="91"/>
    </location>
</feature>
<dbReference type="PANTHER" id="PTHR22911:SF6">
    <property type="entry name" value="SOLUTE CARRIER FAMILY 35 MEMBER G1"/>
    <property type="match status" value="1"/>
</dbReference>
<sequence length="299" mass="31922">MVSENFRAAMLMVVSMVLFAFEDMFIKLLSAELPYAQVLGLIGLIGGMGFWIGLRLQGGRLFTRDLWYPALILRNLGEAGGSVLFVAALALGELAPTAAIMQAQPLAIVLGAALFLGEPVGWRRWSAIGLGFLGVLLVIRPGIDGFSVTSLIALLAVICFAARDIVTRRVPARIPSLQLAASAFLGLAVVAVPMALVLGQRPVMPDAGQWLRVAACLTVGILGYALLVTATRLGEAAALAPFRYVRLVFAIVLALVVFDERPDMLTLLGAAVIVGSGCYAMWREAQLRRRKLRAAGFTT</sequence>
<dbReference type="SUPFAM" id="SSF103481">
    <property type="entry name" value="Multidrug resistance efflux transporter EmrE"/>
    <property type="match status" value="2"/>
</dbReference>
<evidence type="ECO:0000256" key="5">
    <source>
        <dbReference type="ARBA" id="ARBA00023136"/>
    </source>
</evidence>
<dbReference type="OrthoDB" id="7165334at2"/>
<accession>A0A521AAK0</accession>
<feature type="domain" description="EamA" evidence="7">
    <location>
        <begin position="151"/>
        <end position="275"/>
    </location>
</feature>
<organism evidence="8 9">
    <name type="scientific">Paracoccus laeviglucosivorans</name>
    <dbReference type="NCBI Taxonomy" id="1197861"/>
    <lineage>
        <taxon>Bacteria</taxon>
        <taxon>Pseudomonadati</taxon>
        <taxon>Pseudomonadota</taxon>
        <taxon>Alphaproteobacteria</taxon>
        <taxon>Rhodobacterales</taxon>
        <taxon>Paracoccaceae</taxon>
        <taxon>Paracoccus</taxon>
    </lineage>
</organism>
<dbReference type="AlphaFoldDB" id="A0A521AAK0"/>
<evidence type="ECO:0000259" key="7">
    <source>
        <dbReference type="Pfam" id="PF00892"/>
    </source>
</evidence>
<dbReference type="Pfam" id="PF00892">
    <property type="entry name" value="EamA"/>
    <property type="match status" value="2"/>
</dbReference>
<dbReference type="GO" id="GO:0016020">
    <property type="term" value="C:membrane"/>
    <property type="evidence" value="ECO:0007669"/>
    <property type="project" value="UniProtKB-SubCell"/>
</dbReference>
<dbReference type="Proteomes" id="UP000319014">
    <property type="component" value="Unassembled WGS sequence"/>
</dbReference>
<evidence type="ECO:0000256" key="6">
    <source>
        <dbReference type="SAM" id="Phobius"/>
    </source>
</evidence>
<keyword evidence="3 6" id="KW-0812">Transmembrane</keyword>
<keyword evidence="5 6" id="KW-0472">Membrane</keyword>
<evidence type="ECO:0000313" key="9">
    <source>
        <dbReference type="Proteomes" id="UP000319014"/>
    </source>
</evidence>
<dbReference type="EMBL" id="FXTK01000001">
    <property type="protein sequence ID" value="SMO31833.1"/>
    <property type="molecule type" value="Genomic_DNA"/>
</dbReference>
<evidence type="ECO:0000256" key="1">
    <source>
        <dbReference type="ARBA" id="ARBA00004141"/>
    </source>
</evidence>
<keyword evidence="4 6" id="KW-1133">Transmembrane helix</keyword>
<feature type="transmembrane region" description="Helical" evidence="6">
    <location>
        <begin position="242"/>
        <end position="258"/>
    </location>
</feature>
<proteinExistence type="inferred from homology"/>
<evidence type="ECO:0000256" key="3">
    <source>
        <dbReference type="ARBA" id="ARBA00022692"/>
    </source>
</evidence>
<evidence type="ECO:0000256" key="2">
    <source>
        <dbReference type="ARBA" id="ARBA00009853"/>
    </source>
</evidence>
<evidence type="ECO:0000256" key="4">
    <source>
        <dbReference type="ARBA" id="ARBA00022989"/>
    </source>
</evidence>
<name>A0A521AAK0_9RHOB</name>
<dbReference type="PANTHER" id="PTHR22911">
    <property type="entry name" value="ACYL-MALONYL CONDENSING ENZYME-RELATED"/>
    <property type="match status" value="1"/>
</dbReference>
<feature type="transmembrane region" description="Helical" evidence="6">
    <location>
        <begin position="97"/>
        <end position="116"/>
    </location>
</feature>
<feature type="transmembrane region" description="Helical" evidence="6">
    <location>
        <begin position="210"/>
        <end position="230"/>
    </location>
</feature>
<gene>
    <name evidence="8" type="ORF">SAMN06265221_10110</name>
</gene>
<comment type="similarity">
    <text evidence="2">Belongs to the drug/metabolite transporter (DMT) superfamily. 10 TMS drug/metabolite exporter (DME) (TC 2.A.7.3) family.</text>
</comment>
<protein>
    <submittedName>
        <fullName evidence="8">Permease of the drug/metabolite transporter (DMT) superfamily</fullName>
    </submittedName>
</protein>
<dbReference type="InterPro" id="IPR037185">
    <property type="entry name" value="EmrE-like"/>
</dbReference>
<feature type="transmembrane region" description="Helical" evidence="6">
    <location>
        <begin position="178"/>
        <end position="198"/>
    </location>
</feature>
<feature type="transmembrane region" description="Helical" evidence="6">
    <location>
        <begin position="149"/>
        <end position="166"/>
    </location>
</feature>
<feature type="transmembrane region" description="Helical" evidence="6">
    <location>
        <begin position="125"/>
        <end position="143"/>
    </location>
</feature>
<comment type="subcellular location">
    <subcellularLocation>
        <location evidence="1">Membrane</location>
        <topology evidence="1">Multi-pass membrane protein</topology>
    </subcellularLocation>
</comment>
<feature type="transmembrane region" description="Helical" evidence="6">
    <location>
        <begin position="9"/>
        <end position="29"/>
    </location>
</feature>
<keyword evidence="9" id="KW-1185">Reference proteome</keyword>
<dbReference type="RefSeq" id="WP_142661148.1">
    <property type="nucleotide sequence ID" value="NZ_FXTK01000001.1"/>
</dbReference>